<organism evidence="1 2">
    <name type="scientific">Alteromonas marina</name>
    <dbReference type="NCBI Taxonomy" id="203795"/>
    <lineage>
        <taxon>Bacteria</taxon>
        <taxon>Pseudomonadati</taxon>
        <taxon>Pseudomonadota</taxon>
        <taxon>Gammaproteobacteria</taxon>
        <taxon>Alteromonadales</taxon>
        <taxon>Alteromonadaceae</taxon>
        <taxon>Alteromonas/Salinimonas group</taxon>
        <taxon>Alteromonas</taxon>
    </lineage>
</organism>
<proteinExistence type="predicted"/>
<dbReference type="SUPFAM" id="SSF51735">
    <property type="entry name" value="NAD(P)-binding Rossmann-fold domains"/>
    <property type="match status" value="1"/>
</dbReference>
<accession>A0A0B3XZG0</accession>
<dbReference type="RefSeq" id="WP_039224049.1">
    <property type="nucleotide sequence ID" value="NZ_JWLW01000067.1"/>
</dbReference>
<keyword evidence="2" id="KW-1185">Reference proteome</keyword>
<dbReference type="InterPro" id="IPR036291">
    <property type="entry name" value="NAD(P)-bd_dom_sf"/>
</dbReference>
<evidence type="ECO:0000313" key="1">
    <source>
        <dbReference type="EMBL" id="KHT44224.1"/>
    </source>
</evidence>
<dbReference type="EMBL" id="JWLW01000067">
    <property type="protein sequence ID" value="KHT44224.1"/>
    <property type="molecule type" value="Genomic_DNA"/>
</dbReference>
<reference evidence="1 2" key="1">
    <citation type="submission" date="2014-12" db="EMBL/GenBank/DDBJ databases">
        <title>Genome sequencing of Alteromonas marina AD001.</title>
        <authorList>
            <person name="Adrian T.G.S."/>
            <person name="Chan K.G."/>
        </authorList>
    </citation>
    <scope>NUCLEOTIDE SEQUENCE [LARGE SCALE GENOMIC DNA]</scope>
    <source>
        <strain evidence="1 2">AD001</strain>
    </source>
</reference>
<gene>
    <name evidence="1" type="ORF">RJ41_18565</name>
</gene>
<comment type="caution">
    <text evidence="1">The sequence shown here is derived from an EMBL/GenBank/DDBJ whole genome shotgun (WGS) entry which is preliminary data.</text>
</comment>
<protein>
    <submittedName>
        <fullName evidence="1">Uncharacterized protein</fullName>
    </submittedName>
</protein>
<dbReference type="Proteomes" id="UP000031197">
    <property type="component" value="Unassembled WGS sequence"/>
</dbReference>
<dbReference type="AlphaFoldDB" id="A0A0B3XZG0"/>
<evidence type="ECO:0000313" key="2">
    <source>
        <dbReference type="Proteomes" id="UP000031197"/>
    </source>
</evidence>
<sequence>MNRANLSSLPNEVKRPGYDVENVHTGIVHIGVDLRENDLAMKKVFDEQDNLYTLIEKYNDGACNA</sequence>
<name>A0A0B3XZG0_9ALTE</name>